<dbReference type="SUPFAM" id="SSF52283">
    <property type="entry name" value="Formate/glycerate dehydrogenase catalytic domain-like"/>
    <property type="match status" value="1"/>
</dbReference>
<evidence type="ECO:0000259" key="12">
    <source>
        <dbReference type="PROSITE" id="PS51671"/>
    </source>
</evidence>
<evidence type="ECO:0000256" key="5">
    <source>
        <dbReference type="ARBA" id="ARBA00013143"/>
    </source>
</evidence>
<dbReference type="CDD" id="cd12176">
    <property type="entry name" value="PGDH_3"/>
    <property type="match status" value="1"/>
</dbReference>
<evidence type="ECO:0000256" key="4">
    <source>
        <dbReference type="ARBA" id="ARBA00013001"/>
    </source>
</evidence>
<evidence type="ECO:0000256" key="7">
    <source>
        <dbReference type="ARBA" id="ARBA00023002"/>
    </source>
</evidence>
<evidence type="ECO:0000256" key="10">
    <source>
        <dbReference type="ARBA" id="ARBA00048731"/>
    </source>
</evidence>
<evidence type="ECO:0000256" key="2">
    <source>
        <dbReference type="ARBA" id="ARBA00005216"/>
    </source>
</evidence>
<sequence length="414" mass="44957">MMHGLSRPKNQIRWLLLEGISPTARAVLEKNGYSNVEVLPGALEKDALIEKLQGVQMLGIRSRTQVTEEVLEAAKTLVAVGCFSVGTNQVDLTGTLTRGIPVFNAPFSNTRSVAELTIAEIVMLMRGVFPKSSAAHEGRWLKTATGSHEVRGKTLGIIGYGNIGTQLSNLAEAMGLRVIYFDLVDKLQHGNVLPAESLDGLLEASDVVSLHVPDTQATRNMFGAAEIAKMKKGSFLINNARGKVVDIDALAEALKSGHLAGAAIDVFPVEPKSNKDEFVSPLRGLDNVILTPHVGGSTEEAQDRIGEEVSKRMVEYSDVGSTIGAVSFPQVQLPKGTEATRFIQVHHNAPGAMRTLNDLFTRHNLNIFAQYMQSHQDIGYVVLDVDSRVEDPVSILEEIRALPNTIRARLLNRV</sequence>
<evidence type="ECO:0000256" key="6">
    <source>
        <dbReference type="ARBA" id="ARBA00021582"/>
    </source>
</evidence>
<feature type="domain" description="ACT" evidence="12">
    <location>
        <begin position="341"/>
        <end position="414"/>
    </location>
</feature>
<dbReference type="Pfam" id="PF02826">
    <property type="entry name" value="2-Hacid_dh_C"/>
    <property type="match status" value="1"/>
</dbReference>
<keyword evidence="14" id="KW-1185">Reference proteome</keyword>
<evidence type="ECO:0000256" key="9">
    <source>
        <dbReference type="ARBA" id="ARBA00048126"/>
    </source>
</evidence>
<dbReference type="GO" id="GO:0004617">
    <property type="term" value="F:phosphoglycerate dehydrogenase activity"/>
    <property type="evidence" value="ECO:0007669"/>
    <property type="project" value="UniProtKB-EC"/>
</dbReference>
<comment type="function">
    <text evidence="1">Catalyzes the reversible oxidation of 3-phospho-D-glycerate to 3-phosphonooxypyruvate, the first step of the phosphorylated L-serine biosynthesis pathway. Also catalyzes the reversible oxidation of 2-hydroxyglutarate to 2-oxoglutarate.</text>
</comment>
<comment type="pathway">
    <text evidence="2">Amino-acid biosynthesis; L-serine biosynthesis; L-serine from 3-phospho-D-glycerate: step 1/3.</text>
</comment>
<comment type="caution">
    <text evidence="13">The sequence shown here is derived from an EMBL/GenBank/DDBJ whole genome shotgun (WGS) entry which is preliminary data.</text>
</comment>
<gene>
    <name evidence="13" type="primary">serA</name>
    <name evidence="13" type="ORF">M0H32_21170</name>
</gene>
<dbReference type="EC" id="1.1.1.95" evidence="5"/>
<comment type="similarity">
    <text evidence="3 11">Belongs to the D-isomer specific 2-hydroxyacid dehydrogenase family.</text>
</comment>
<reference evidence="13" key="1">
    <citation type="submission" date="2022-04" db="EMBL/GenBank/DDBJ databases">
        <title>Roseibium sp. CAU 1639 isolated from mud.</title>
        <authorList>
            <person name="Kim W."/>
        </authorList>
    </citation>
    <scope>NUCLEOTIDE SEQUENCE</scope>
    <source>
        <strain evidence="13">CAU 1639</strain>
    </source>
</reference>
<dbReference type="SUPFAM" id="SSF55021">
    <property type="entry name" value="ACT-like"/>
    <property type="match status" value="1"/>
</dbReference>
<dbReference type="InterPro" id="IPR029752">
    <property type="entry name" value="D-isomer_DH_CS1"/>
</dbReference>
<dbReference type="PROSITE" id="PS00671">
    <property type="entry name" value="D_2_HYDROXYACID_DH_3"/>
    <property type="match status" value="1"/>
</dbReference>
<dbReference type="Pfam" id="PF00389">
    <property type="entry name" value="2-Hacid_dh"/>
    <property type="match status" value="1"/>
</dbReference>
<comment type="catalytic activity">
    <reaction evidence="10">
        <text>(2R)-3-phosphoglycerate + NAD(+) = 3-phosphooxypyruvate + NADH + H(+)</text>
        <dbReference type="Rhea" id="RHEA:12641"/>
        <dbReference type="ChEBI" id="CHEBI:15378"/>
        <dbReference type="ChEBI" id="CHEBI:18110"/>
        <dbReference type="ChEBI" id="CHEBI:57540"/>
        <dbReference type="ChEBI" id="CHEBI:57945"/>
        <dbReference type="ChEBI" id="CHEBI:58272"/>
        <dbReference type="EC" id="1.1.1.95"/>
    </reaction>
</comment>
<dbReference type="PANTHER" id="PTHR10996">
    <property type="entry name" value="2-HYDROXYACID DEHYDROGENASE-RELATED"/>
    <property type="match status" value="1"/>
</dbReference>
<protein>
    <recommendedName>
        <fullName evidence="6">D-3-phosphoglycerate dehydrogenase</fullName>
        <ecNumber evidence="4">1.1.1.399</ecNumber>
        <ecNumber evidence="5">1.1.1.95</ecNumber>
    </recommendedName>
    <alternativeName>
        <fullName evidence="8">2-oxoglutarate reductase</fullName>
    </alternativeName>
</protein>
<dbReference type="InterPro" id="IPR054480">
    <property type="entry name" value="AHAS_small-like_ACT"/>
</dbReference>
<dbReference type="InterPro" id="IPR029753">
    <property type="entry name" value="D-isomer_DH_CS"/>
</dbReference>
<dbReference type="Pfam" id="PF22629">
    <property type="entry name" value="ACT_AHAS_ss"/>
    <property type="match status" value="1"/>
</dbReference>
<dbReference type="NCBIfam" id="NF008759">
    <property type="entry name" value="PRK11790.1"/>
    <property type="match status" value="1"/>
</dbReference>
<dbReference type="Proteomes" id="UP001431221">
    <property type="component" value="Unassembled WGS sequence"/>
</dbReference>
<keyword evidence="7 11" id="KW-0560">Oxidoreductase</keyword>
<dbReference type="CDD" id="cd04901">
    <property type="entry name" value="ACT_3PGDH"/>
    <property type="match status" value="1"/>
</dbReference>
<evidence type="ECO:0000256" key="8">
    <source>
        <dbReference type="ARBA" id="ARBA00030455"/>
    </source>
</evidence>
<dbReference type="InterPro" id="IPR036291">
    <property type="entry name" value="NAD(P)-bd_dom_sf"/>
</dbReference>
<dbReference type="InterPro" id="IPR006139">
    <property type="entry name" value="D-isomer_2_OHA_DH_cat_dom"/>
</dbReference>
<comment type="catalytic activity">
    <reaction evidence="9">
        <text>(R)-2-hydroxyglutarate + NAD(+) = 2-oxoglutarate + NADH + H(+)</text>
        <dbReference type="Rhea" id="RHEA:49612"/>
        <dbReference type="ChEBI" id="CHEBI:15378"/>
        <dbReference type="ChEBI" id="CHEBI:15801"/>
        <dbReference type="ChEBI" id="CHEBI:16810"/>
        <dbReference type="ChEBI" id="CHEBI:57540"/>
        <dbReference type="ChEBI" id="CHEBI:57945"/>
        <dbReference type="EC" id="1.1.1.399"/>
    </reaction>
</comment>
<dbReference type="PROSITE" id="PS00670">
    <property type="entry name" value="D_2_HYDROXYACID_DH_2"/>
    <property type="match status" value="1"/>
</dbReference>
<dbReference type="PROSITE" id="PS51671">
    <property type="entry name" value="ACT"/>
    <property type="match status" value="1"/>
</dbReference>
<evidence type="ECO:0000256" key="1">
    <source>
        <dbReference type="ARBA" id="ARBA00003800"/>
    </source>
</evidence>
<evidence type="ECO:0000313" key="14">
    <source>
        <dbReference type="Proteomes" id="UP001431221"/>
    </source>
</evidence>
<dbReference type="Gene3D" id="3.40.50.720">
    <property type="entry name" value="NAD(P)-binding Rossmann-like Domain"/>
    <property type="match status" value="2"/>
</dbReference>
<dbReference type="PROSITE" id="PS00065">
    <property type="entry name" value="D_2_HYDROXYACID_DH_1"/>
    <property type="match status" value="1"/>
</dbReference>
<dbReference type="PANTHER" id="PTHR10996:SF282">
    <property type="entry name" value="D-3-PHOSPHOGLYCERATE DEHYDROGENASE 1-RELATED"/>
    <property type="match status" value="1"/>
</dbReference>
<name>A0ABT0GZ26_9HYPH</name>
<dbReference type="SUPFAM" id="SSF51735">
    <property type="entry name" value="NAD(P)-binding Rossmann-fold domains"/>
    <property type="match status" value="1"/>
</dbReference>
<evidence type="ECO:0000256" key="11">
    <source>
        <dbReference type="RuleBase" id="RU003719"/>
    </source>
</evidence>
<proteinExistence type="inferred from homology"/>
<dbReference type="EC" id="1.1.1.399" evidence="4"/>
<evidence type="ECO:0000256" key="3">
    <source>
        <dbReference type="ARBA" id="ARBA00005854"/>
    </source>
</evidence>
<evidence type="ECO:0000313" key="13">
    <source>
        <dbReference type="EMBL" id="MCK7614687.1"/>
    </source>
</evidence>
<accession>A0ABT0GZ26</accession>
<organism evidence="13 14">
    <name type="scientific">Roseibium sediminicola</name>
    <dbReference type="NCBI Taxonomy" id="2933272"/>
    <lineage>
        <taxon>Bacteria</taxon>
        <taxon>Pseudomonadati</taxon>
        <taxon>Pseudomonadota</taxon>
        <taxon>Alphaproteobacteria</taxon>
        <taxon>Hyphomicrobiales</taxon>
        <taxon>Stappiaceae</taxon>
        <taxon>Roseibium</taxon>
    </lineage>
</organism>
<dbReference type="EMBL" id="JALNMJ010000017">
    <property type="protein sequence ID" value="MCK7614687.1"/>
    <property type="molecule type" value="Genomic_DNA"/>
</dbReference>
<dbReference type="Gene3D" id="3.30.70.260">
    <property type="match status" value="1"/>
</dbReference>
<dbReference type="InterPro" id="IPR002912">
    <property type="entry name" value="ACT_dom"/>
</dbReference>
<dbReference type="RefSeq" id="WP_248157402.1">
    <property type="nucleotide sequence ID" value="NZ_JALNMJ010000017.1"/>
</dbReference>
<dbReference type="InterPro" id="IPR050223">
    <property type="entry name" value="D-isomer_2-hydroxyacid_DH"/>
</dbReference>
<dbReference type="InterPro" id="IPR006140">
    <property type="entry name" value="D-isomer_DH_NAD-bd"/>
</dbReference>
<dbReference type="InterPro" id="IPR045865">
    <property type="entry name" value="ACT-like_dom_sf"/>
</dbReference>